<evidence type="ECO:0000313" key="21">
    <source>
        <dbReference type="Proteomes" id="UP001165063"/>
    </source>
</evidence>
<dbReference type="PANTHER" id="PTHR32361">
    <property type="entry name" value="FERRIC/CUPRIC REDUCTASE TRANSMEMBRANE COMPONENT"/>
    <property type="match status" value="1"/>
</dbReference>
<dbReference type="SFLD" id="SFLDG01168">
    <property type="entry name" value="Ferric_reductase_subgroup_(FRE"/>
    <property type="match status" value="1"/>
</dbReference>
<evidence type="ECO:0000256" key="11">
    <source>
        <dbReference type="ARBA" id="ARBA00023002"/>
    </source>
</evidence>
<dbReference type="PROSITE" id="PS51384">
    <property type="entry name" value="FAD_FR"/>
    <property type="match status" value="1"/>
</dbReference>
<keyword evidence="13 17" id="KW-0472">Membrane</keyword>
<evidence type="ECO:0000256" key="7">
    <source>
        <dbReference type="ARBA" id="ARBA00022692"/>
    </source>
</evidence>
<keyword evidence="11" id="KW-0560">Oxidoreductase</keyword>
<dbReference type="InterPro" id="IPR017927">
    <property type="entry name" value="FAD-bd_FR_type"/>
</dbReference>
<feature type="compositionally biased region" description="Basic and acidic residues" evidence="16">
    <location>
        <begin position="633"/>
        <end position="645"/>
    </location>
</feature>
<dbReference type="OrthoDB" id="167398at2759"/>
<evidence type="ECO:0000256" key="14">
    <source>
        <dbReference type="ARBA" id="ARBA00023180"/>
    </source>
</evidence>
<dbReference type="InterPro" id="IPR013121">
    <property type="entry name" value="Fe_red_NAD-bd_6"/>
</dbReference>
<dbReference type="AlphaFoldDB" id="A0A9W6YP90"/>
<evidence type="ECO:0000256" key="5">
    <source>
        <dbReference type="ARBA" id="ARBA00022475"/>
    </source>
</evidence>
<evidence type="ECO:0000256" key="8">
    <source>
        <dbReference type="ARBA" id="ARBA00022827"/>
    </source>
</evidence>
<keyword evidence="14" id="KW-0325">Glycoprotein</keyword>
<evidence type="ECO:0000256" key="4">
    <source>
        <dbReference type="ARBA" id="ARBA00022448"/>
    </source>
</evidence>
<dbReference type="SUPFAM" id="SSF52343">
    <property type="entry name" value="Ferredoxin reductase-like, C-terminal NADP-linked domain"/>
    <property type="match status" value="1"/>
</dbReference>
<keyword evidence="4" id="KW-0813">Transport</keyword>
<dbReference type="InterPro" id="IPR051410">
    <property type="entry name" value="Ferric/Cupric_Reductase"/>
</dbReference>
<evidence type="ECO:0000256" key="17">
    <source>
        <dbReference type="SAM" id="Phobius"/>
    </source>
</evidence>
<dbReference type="SUPFAM" id="SSF63380">
    <property type="entry name" value="Riboflavin synthase domain-like"/>
    <property type="match status" value="1"/>
</dbReference>
<dbReference type="GO" id="GO:0005886">
    <property type="term" value="C:plasma membrane"/>
    <property type="evidence" value="ECO:0007669"/>
    <property type="project" value="UniProtKB-SubCell"/>
</dbReference>
<keyword evidence="12" id="KW-0406">Ion transport</keyword>
<dbReference type="CDD" id="cd06186">
    <property type="entry name" value="NOX_Duox_like_FAD_NADP"/>
    <property type="match status" value="1"/>
</dbReference>
<dbReference type="Pfam" id="PF01794">
    <property type="entry name" value="Ferric_reduct"/>
    <property type="match status" value="1"/>
</dbReference>
<dbReference type="InterPro" id="IPR039261">
    <property type="entry name" value="FNR_nucleotide-bd"/>
</dbReference>
<evidence type="ECO:0000256" key="2">
    <source>
        <dbReference type="ARBA" id="ARBA00006278"/>
    </source>
</evidence>
<proteinExistence type="inferred from homology"/>
<feature type="domain" description="FAD-binding FR-type" evidence="19">
    <location>
        <begin position="428"/>
        <end position="543"/>
    </location>
</feature>
<keyword evidence="8" id="KW-0274">FAD</keyword>
<keyword evidence="5" id="KW-1003">Cell membrane</keyword>
<dbReference type="Pfam" id="PF08022">
    <property type="entry name" value="FAD_binding_8"/>
    <property type="match status" value="1"/>
</dbReference>
<dbReference type="Proteomes" id="UP001165063">
    <property type="component" value="Unassembled WGS sequence"/>
</dbReference>
<evidence type="ECO:0000313" key="20">
    <source>
        <dbReference type="EMBL" id="GMG18929.1"/>
    </source>
</evidence>
<dbReference type="EMBL" id="BSXU01000027">
    <property type="protein sequence ID" value="GMG18929.1"/>
    <property type="molecule type" value="Genomic_DNA"/>
</dbReference>
<dbReference type="PANTHER" id="PTHR32361:SF9">
    <property type="entry name" value="FERRIC REDUCTASE TRANSMEMBRANE COMPONENT 3-RELATED"/>
    <property type="match status" value="1"/>
</dbReference>
<dbReference type="InterPro" id="IPR013112">
    <property type="entry name" value="FAD-bd_8"/>
</dbReference>
<comment type="caution">
    <text evidence="20">The sequence shown here is derived from an EMBL/GenBank/DDBJ whole genome shotgun (WGS) entry which is preliminary data.</text>
</comment>
<evidence type="ECO:0000256" key="1">
    <source>
        <dbReference type="ARBA" id="ARBA00004651"/>
    </source>
</evidence>
<dbReference type="GO" id="GO:0015677">
    <property type="term" value="P:copper ion import"/>
    <property type="evidence" value="ECO:0007669"/>
    <property type="project" value="TreeGrafter"/>
</dbReference>
<dbReference type="GO" id="GO:0006826">
    <property type="term" value="P:iron ion transport"/>
    <property type="evidence" value="ECO:0007669"/>
    <property type="project" value="TreeGrafter"/>
</dbReference>
<comment type="similarity">
    <text evidence="2">Belongs to the ferric reductase (FRE) family.</text>
</comment>
<feature type="chain" id="PRO_5040810223" description="ferric-chelate reductase (NADPH)" evidence="18">
    <location>
        <begin position="25"/>
        <end position="716"/>
    </location>
</feature>
<feature type="region of interest" description="Disordered" evidence="16">
    <location>
        <begin position="621"/>
        <end position="646"/>
    </location>
</feature>
<evidence type="ECO:0000256" key="3">
    <source>
        <dbReference type="ARBA" id="ARBA00012668"/>
    </source>
</evidence>
<name>A0A9W6YP90_AMBMO</name>
<organism evidence="20 21">
    <name type="scientific">Ambrosiozyma monospora</name>
    <name type="common">Yeast</name>
    <name type="synonym">Endomycopsis monosporus</name>
    <dbReference type="NCBI Taxonomy" id="43982"/>
    <lineage>
        <taxon>Eukaryota</taxon>
        <taxon>Fungi</taxon>
        <taxon>Dikarya</taxon>
        <taxon>Ascomycota</taxon>
        <taxon>Saccharomycotina</taxon>
        <taxon>Pichiomycetes</taxon>
        <taxon>Pichiales</taxon>
        <taxon>Pichiaceae</taxon>
        <taxon>Ambrosiozyma</taxon>
    </lineage>
</organism>
<evidence type="ECO:0000256" key="13">
    <source>
        <dbReference type="ARBA" id="ARBA00023136"/>
    </source>
</evidence>
<keyword evidence="7 17" id="KW-0812">Transmembrane</keyword>
<protein>
    <recommendedName>
        <fullName evidence="3">ferric-chelate reductase (NADPH)</fullName>
        <ecNumber evidence="3">1.16.1.9</ecNumber>
    </recommendedName>
</protein>
<feature type="transmembrane region" description="Helical" evidence="17">
    <location>
        <begin position="364"/>
        <end position="382"/>
    </location>
</feature>
<comment type="subcellular location">
    <subcellularLocation>
        <location evidence="1">Cell membrane</location>
        <topology evidence="1">Multi-pass membrane protein</topology>
    </subcellularLocation>
</comment>
<evidence type="ECO:0000256" key="10">
    <source>
        <dbReference type="ARBA" id="ARBA00022989"/>
    </source>
</evidence>
<feature type="transmembrane region" description="Helical" evidence="17">
    <location>
        <begin position="419"/>
        <end position="439"/>
    </location>
</feature>
<evidence type="ECO:0000259" key="19">
    <source>
        <dbReference type="PROSITE" id="PS51384"/>
    </source>
</evidence>
<evidence type="ECO:0000256" key="16">
    <source>
        <dbReference type="SAM" id="MobiDB-lite"/>
    </source>
</evidence>
<feature type="transmembrane region" description="Helical" evidence="17">
    <location>
        <begin position="394"/>
        <end position="412"/>
    </location>
</feature>
<dbReference type="GO" id="GO:0006879">
    <property type="term" value="P:intracellular iron ion homeostasis"/>
    <property type="evidence" value="ECO:0007669"/>
    <property type="project" value="TreeGrafter"/>
</dbReference>
<reference evidence="20" key="1">
    <citation type="submission" date="2023-04" db="EMBL/GenBank/DDBJ databases">
        <title>Ambrosiozyma monospora NBRC 1965.</title>
        <authorList>
            <person name="Ichikawa N."/>
            <person name="Sato H."/>
            <person name="Tonouchi N."/>
        </authorList>
    </citation>
    <scope>NUCLEOTIDE SEQUENCE</scope>
    <source>
        <strain evidence="20">NBRC 1965</strain>
    </source>
</reference>
<keyword evidence="10 17" id="KW-1133">Transmembrane helix</keyword>
<dbReference type="Pfam" id="PF08030">
    <property type="entry name" value="NAD_binding_6"/>
    <property type="match status" value="1"/>
</dbReference>
<evidence type="ECO:0000256" key="12">
    <source>
        <dbReference type="ARBA" id="ARBA00023065"/>
    </source>
</evidence>
<keyword evidence="6" id="KW-0285">Flavoprotein</keyword>
<feature type="transmembrane region" description="Helical" evidence="17">
    <location>
        <begin position="291"/>
        <end position="313"/>
    </location>
</feature>
<dbReference type="InterPro" id="IPR017938">
    <property type="entry name" value="Riboflavin_synthase-like_b-brl"/>
</dbReference>
<evidence type="ECO:0000256" key="6">
    <source>
        <dbReference type="ARBA" id="ARBA00022630"/>
    </source>
</evidence>
<dbReference type="GO" id="GO:0052851">
    <property type="term" value="F:ferric-chelate reductase (NADPH) activity"/>
    <property type="evidence" value="ECO:0007669"/>
    <property type="project" value="UniProtKB-EC"/>
</dbReference>
<feature type="transmembrane region" description="Helical" evidence="17">
    <location>
        <begin position="333"/>
        <end position="352"/>
    </location>
</feature>
<keyword evidence="18" id="KW-0732">Signal</keyword>
<keyword evidence="9" id="KW-0249">Electron transport</keyword>
<evidence type="ECO:0000256" key="18">
    <source>
        <dbReference type="SAM" id="SignalP"/>
    </source>
</evidence>
<feature type="signal peptide" evidence="18">
    <location>
        <begin position="1"/>
        <end position="24"/>
    </location>
</feature>
<dbReference type="SFLD" id="SFLDS00052">
    <property type="entry name" value="Ferric_Reductase_Domain"/>
    <property type="match status" value="1"/>
</dbReference>
<accession>A0A9W6YP90</accession>
<comment type="catalytic activity">
    <reaction evidence="15">
        <text>2 a Fe(II)-siderophore + NADP(+) + H(+) = 2 a Fe(III)-siderophore + NADPH</text>
        <dbReference type="Rhea" id="RHEA:28795"/>
        <dbReference type="Rhea" id="RHEA-COMP:11342"/>
        <dbReference type="Rhea" id="RHEA-COMP:11344"/>
        <dbReference type="ChEBI" id="CHEBI:15378"/>
        <dbReference type="ChEBI" id="CHEBI:29033"/>
        <dbReference type="ChEBI" id="CHEBI:29034"/>
        <dbReference type="ChEBI" id="CHEBI:57783"/>
        <dbReference type="ChEBI" id="CHEBI:58349"/>
        <dbReference type="EC" id="1.16.1.9"/>
    </reaction>
</comment>
<dbReference type="Gene3D" id="3.40.50.80">
    <property type="entry name" value="Nucleotide-binding domain of ferredoxin-NADP reductase (FNR) module"/>
    <property type="match status" value="1"/>
</dbReference>
<feature type="transmembrane region" description="Helical" evidence="17">
    <location>
        <begin position="250"/>
        <end position="270"/>
    </location>
</feature>
<sequence>MKLNSRLFQLLATSFLLLTLNVEALKDWQTQFHLPNGDPYLTGCQKSVSSSLVFDYGKKSSGATGKKNKNAYLQACSYPPAIGSWFLCIDELIDHNEKFLKRIANRASERCFSYTNLTMGGQFYLDNFHNATKYEIDSSSIQNKSLPIYSPTLPNMTYAKGYSRDLHVFYENYDHATYFGAGLCIYFAVVMLLGTIFTFLINVGVSQKLVHPIVNYLRAYIVLPTMFPKGRNAQPMGGFKIFTGLFPDRVDSLIALGYTVLHIVFWAYPYKSSADHTFMWNNQTQEIRRLVADRAGIMAFGEVPLLILFAGRNNLLTFMTGFKYTSMIHFHKLVSRFMIIDAIIHSVCYTILKRGYYVKTLKSLYFACGVAATTLAGCTWLFSFHPIRSRIYEVFLYVHIILVAAFVAMCWYHCRDRGFCEWIIAACVFWVFDRVVRIIRMTSFGYRTAELTLINDETFKVSVKRPRTFFSSPGQYGFVYFADALLWFQSHPFTVYNDGENLVLYIKVKRGITKRIHNKLVAAGGKMSKKICIEGPYGESSPVGKYQNALLLTGGSGVPGIVNHALTLSAKSKPQNIKFIWVHKTIKDLSFYFEDFLVKLKDSRVVVDIYLTRETSLEGACLGTSSSGSSDEASYKEDHKTKEHTSGQLPSFVNFKLGRPNMEQLIKEEVEAFGGGSVGIVACGPPVMMDNLKHAVSKEVVSYKDRIDYFDEFQTW</sequence>
<gene>
    <name evidence="20" type="ORF">Amon01_000008800</name>
</gene>
<dbReference type="EC" id="1.16.1.9" evidence="3"/>
<feature type="transmembrane region" description="Helical" evidence="17">
    <location>
        <begin position="178"/>
        <end position="201"/>
    </location>
</feature>
<evidence type="ECO:0000256" key="15">
    <source>
        <dbReference type="ARBA" id="ARBA00048483"/>
    </source>
</evidence>
<evidence type="ECO:0000256" key="9">
    <source>
        <dbReference type="ARBA" id="ARBA00022982"/>
    </source>
</evidence>
<keyword evidence="21" id="KW-1185">Reference proteome</keyword>
<dbReference type="InterPro" id="IPR013130">
    <property type="entry name" value="Fe3_Rdtase_TM_dom"/>
</dbReference>